<protein>
    <submittedName>
        <fullName evidence="2">Uncharacterized protein</fullName>
    </submittedName>
</protein>
<feature type="compositionally biased region" description="Low complexity" evidence="1">
    <location>
        <begin position="22"/>
        <end position="37"/>
    </location>
</feature>
<keyword evidence="3" id="KW-1185">Reference proteome</keyword>
<feature type="compositionally biased region" description="Basic residues" evidence="1">
    <location>
        <begin position="119"/>
        <end position="129"/>
    </location>
</feature>
<evidence type="ECO:0000313" key="3">
    <source>
        <dbReference type="Proteomes" id="UP000784294"/>
    </source>
</evidence>
<gene>
    <name evidence="2" type="ORF">PXEA_LOCUS9837</name>
</gene>
<sequence>MTTEISLSELLALPRKQRTIPADASSTTTNDASSIASGSLSARTAGRLTSDLPSSRRRRQLGSVLLPNKLQKRTQAQKRRQLARQKRLLIAAHRQQQQQRRKRKSAAGRVAKLELAKRQSQHRSRKGKPKLSTISSDEEAEKEQHPDEAEADGARGSDIEGVLAAMVQAARMATASTEPVASEGSLVTVGDHILPGSLRAVSVGQLSQLSVSHSGNELSKIGVSVDPSSVLSDSASSICHRLAVSGHDPELRGLASCRRCLDLVTSQCGHCDDCQ</sequence>
<comment type="caution">
    <text evidence="2">The sequence shown here is derived from an EMBL/GenBank/DDBJ whole genome shotgun (WGS) entry which is preliminary data.</text>
</comment>
<feature type="region of interest" description="Disordered" evidence="1">
    <location>
        <begin position="1"/>
        <end position="59"/>
    </location>
</feature>
<feature type="compositionally biased region" description="Basic and acidic residues" evidence="1">
    <location>
        <begin position="142"/>
        <end position="156"/>
    </location>
</feature>
<evidence type="ECO:0000256" key="1">
    <source>
        <dbReference type="SAM" id="MobiDB-lite"/>
    </source>
</evidence>
<feature type="region of interest" description="Disordered" evidence="1">
    <location>
        <begin position="92"/>
        <end position="156"/>
    </location>
</feature>
<dbReference type="EMBL" id="CAAALY010028303">
    <property type="protein sequence ID" value="VEL16397.1"/>
    <property type="molecule type" value="Genomic_DNA"/>
</dbReference>
<proteinExistence type="predicted"/>
<dbReference type="AlphaFoldDB" id="A0A448WNN1"/>
<name>A0A448WNN1_9PLAT</name>
<accession>A0A448WNN1</accession>
<dbReference type="Proteomes" id="UP000784294">
    <property type="component" value="Unassembled WGS sequence"/>
</dbReference>
<reference evidence="2" key="1">
    <citation type="submission" date="2018-11" db="EMBL/GenBank/DDBJ databases">
        <authorList>
            <consortium name="Pathogen Informatics"/>
        </authorList>
    </citation>
    <scope>NUCLEOTIDE SEQUENCE</scope>
</reference>
<evidence type="ECO:0000313" key="2">
    <source>
        <dbReference type="EMBL" id="VEL16397.1"/>
    </source>
</evidence>
<organism evidence="2 3">
    <name type="scientific">Protopolystoma xenopodis</name>
    <dbReference type="NCBI Taxonomy" id="117903"/>
    <lineage>
        <taxon>Eukaryota</taxon>
        <taxon>Metazoa</taxon>
        <taxon>Spiralia</taxon>
        <taxon>Lophotrochozoa</taxon>
        <taxon>Platyhelminthes</taxon>
        <taxon>Monogenea</taxon>
        <taxon>Polyopisthocotylea</taxon>
        <taxon>Polystomatidea</taxon>
        <taxon>Polystomatidae</taxon>
        <taxon>Protopolystoma</taxon>
    </lineage>
</organism>